<dbReference type="Proteomes" id="UP001057753">
    <property type="component" value="Unassembled WGS sequence"/>
</dbReference>
<accession>A0A9Q4AZU3</accession>
<feature type="transmembrane region" description="Helical" evidence="1">
    <location>
        <begin position="54"/>
        <end position="72"/>
    </location>
</feature>
<keyword evidence="1" id="KW-0472">Membrane</keyword>
<dbReference type="RefSeq" id="WP_078579566.1">
    <property type="nucleotide sequence ID" value="NZ_JABXYM010000001.1"/>
</dbReference>
<sequence length="194" mass="22635">MDSFNEAIPQLIDDAGWMAPVLFIILHLIRPLLFIPVIVVCILGGYLFGFFYGTLYSIVGLSLMSLVFYKLINLFPFFQKRIIKLKQKVFKDRLLTIGQVMILRMMPFVHFHLLSLYLMDMTKTYREYMTYSIGGVIFPSMLYTAFGQGITELPWYLSLVFFVLLAMIFSYLGKRGTAVYKWGKFFPSKVYERS</sequence>
<dbReference type="AlphaFoldDB" id="A0A9Q4AZU3"/>
<evidence type="ECO:0000313" key="2">
    <source>
        <dbReference type="EMBL" id="MCR6095570.1"/>
    </source>
</evidence>
<organism evidence="2 3">
    <name type="scientific">Salipaludibacillus agaradhaerens</name>
    <name type="common">Bacillus agaradhaerens</name>
    <dbReference type="NCBI Taxonomy" id="76935"/>
    <lineage>
        <taxon>Bacteria</taxon>
        <taxon>Bacillati</taxon>
        <taxon>Bacillota</taxon>
        <taxon>Bacilli</taxon>
        <taxon>Bacillales</taxon>
        <taxon>Bacillaceae</taxon>
    </lineage>
</organism>
<reference evidence="2" key="1">
    <citation type="submission" date="2020-06" db="EMBL/GenBank/DDBJ databases">
        <title>Insight into the genomes of haloalkaliphilic bacilli from Kenyan soda lakes.</title>
        <authorList>
            <person name="Mwirichia R."/>
            <person name="Villamizar G.C."/>
            <person name="Poehlein A."/>
            <person name="Mugweru J."/>
            <person name="Kipnyargis A."/>
            <person name="Kiplimo D."/>
            <person name="Orwa P."/>
            <person name="Daniel R."/>
        </authorList>
    </citation>
    <scope>NUCLEOTIDE SEQUENCE</scope>
    <source>
        <strain evidence="2">B1096_S55</strain>
    </source>
</reference>
<evidence type="ECO:0000256" key="1">
    <source>
        <dbReference type="SAM" id="Phobius"/>
    </source>
</evidence>
<evidence type="ECO:0000313" key="3">
    <source>
        <dbReference type="Proteomes" id="UP001057753"/>
    </source>
</evidence>
<comment type="caution">
    <text evidence="2">The sequence shown here is derived from an EMBL/GenBank/DDBJ whole genome shotgun (WGS) entry which is preliminary data.</text>
</comment>
<keyword evidence="1" id="KW-1133">Transmembrane helix</keyword>
<keyword evidence="1" id="KW-0812">Transmembrane</keyword>
<dbReference type="OrthoDB" id="2451090at2"/>
<protein>
    <submittedName>
        <fullName evidence="2">TVP38/TMEM64 family protein</fullName>
    </submittedName>
</protein>
<keyword evidence="3" id="KW-1185">Reference proteome</keyword>
<feature type="transmembrane region" description="Helical" evidence="1">
    <location>
        <begin position="21"/>
        <end position="48"/>
    </location>
</feature>
<name>A0A9Q4AZU3_SALAG</name>
<feature type="transmembrane region" description="Helical" evidence="1">
    <location>
        <begin position="93"/>
        <end position="116"/>
    </location>
</feature>
<feature type="transmembrane region" description="Helical" evidence="1">
    <location>
        <begin position="128"/>
        <end position="146"/>
    </location>
</feature>
<gene>
    <name evidence="2" type="ORF">HXA33_03350</name>
</gene>
<proteinExistence type="predicted"/>
<feature type="transmembrane region" description="Helical" evidence="1">
    <location>
        <begin position="153"/>
        <end position="172"/>
    </location>
</feature>
<dbReference type="EMBL" id="JABXYM010000001">
    <property type="protein sequence ID" value="MCR6095570.1"/>
    <property type="molecule type" value="Genomic_DNA"/>
</dbReference>